<evidence type="ECO:0000313" key="1">
    <source>
        <dbReference type="EMBL" id="CBH18172.1"/>
    </source>
</evidence>
<dbReference type="KEGG" id="tbg:TbgDal_XI12910"/>
<name>D0A921_TRYB9</name>
<reference evidence="2" key="1">
    <citation type="journal article" date="2010" name="PLoS Negl. Trop. Dis.">
        <title>The genome sequence of Trypanosoma brucei gambiense, causative agent of chronic human african trypanosomiasis.</title>
        <authorList>
            <person name="Jackson A.P."/>
            <person name="Sanders M."/>
            <person name="Berry A."/>
            <person name="McQuillan J."/>
            <person name="Aslett M.A."/>
            <person name="Quail M.A."/>
            <person name="Chukualim B."/>
            <person name="Capewell P."/>
            <person name="MacLeod A."/>
            <person name="Melville S.E."/>
            <person name="Gibson W."/>
            <person name="Barry J.D."/>
            <person name="Berriman M."/>
            <person name="Hertz-Fowler C."/>
        </authorList>
    </citation>
    <scope>NUCLEOTIDE SEQUENCE [LARGE SCALE GENOMIC DNA]</scope>
    <source>
        <strain evidence="2">MHOM/CI/86/DAL972</strain>
    </source>
</reference>
<gene>
    <name evidence="1" type="ORF">TbgDal_XI12910</name>
</gene>
<dbReference type="Proteomes" id="UP000002316">
    <property type="component" value="Chromosome 11"/>
</dbReference>
<protein>
    <submittedName>
        <fullName evidence="1">Uncharacterized protein</fullName>
    </submittedName>
</protein>
<dbReference type="EMBL" id="FN554974">
    <property type="protein sequence ID" value="CBH18172.1"/>
    <property type="molecule type" value="Genomic_DNA"/>
</dbReference>
<accession>D0A921</accession>
<proteinExistence type="predicted"/>
<dbReference type="RefSeq" id="XP_011780436.1">
    <property type="nucleotide sequence ID" value="XM_011782134.1"/>
</dbReference>
<dbReference type="GeneID" id="23866455"/>
<evidence type="ECO:0000313" key="2">
    <source>
        <dbReference type="Proteomes" id="UP000002316"/>
    </source>
</evidence>
<dbReference type="AlphaFoldDB" id="D0A921"/>
<sequence>MWGKKNFLLVDAYRMLIAHRWKSQGRWGGASRVTSTASRFLVYTLVNTLSVLFPPESAPVSTVVTAICRLLFLISCDYWCFQPGATSLLIFFFARRLFSRGEG</sequence>
<organism evidence="1 2">
    <name type="scientific">Trypanosoma brucei gambiense (strain MHOM/CI/86/DAL972)</name>
    <dbReference type="NCBI Taxonomy" id="679716"/>
    <lineage>
        <taxon>Eukaryota</taxon>
        <taxon>Discoba</taxon>
        <taxon>Euglenozoa</taxon>
        <taxon>Kinetoplastea</taxon>
        <taxon>Metakinetoplastina</taxon>
        <taxon>Trypanosomatida</taxon>
        <taxon>Trypanosomatidae</taxon>
        <taxon>Trypanosoma</taxon>
    </lineage>
</organism>